<evidence type="ECO:0000313" key="1">
    <source>
        <dbReference type="EMBL" id="GAH17684.1"/>
    </source>
</evidence>
<gene>
    <name evidence="1" type="ORF">S01H4_55217</name>
</gene>
<protein>
    <submittedName>
        <fullName evidence="1">Uncharacterized protein</fullName>
    </submittedName>
</protein>
<comment type="caution">
    <text evidence="1">The sequence shown here is derived from an EMBL/GenBank/DDBJ whole genome shotgun (WGS) entry which is preliminary data.</text>
</comment>
<organism evidence="1">
    <name type="scientific">marine sediment metagenome</name>
    <dbReference type="NCBI Taxonomy" id="412755"/>
    <lineage>
        <taxon>unclassified sequences</taxon>
        <taxon>metagenomes</taxon>
        <taxon>ecological metagenomes</taxon>
    </lineage>
</organism>
<feature type="non-terminal residue" evidence="1">
    <location>
        <position position="1"/>
    </location>
</feature>
<dbReference type="AlphaFoldDB" id="X1EKM5"/>
<dbReference type="EMBL" id="BART01031842">
    <property type="protein sequence ID" value="GAH17684.1"/>
    <property type="molecule type" value="Genomic_DNA"/>
</dbReference>
<name>X1EKM5_9ZZZZ</name>
<sequence length="61" mass="7236">PLDLKSWFDVNKPFIFQTQAIGPLSYKTKFKPPGFRYFTIKDNQITDVDVYSLHLKEKLEE</sequence>
<accession>X1EKM5</accession>
<reference evidence="1" key="1">
    <citation type="journal article" date="2014" name="Front. Microbiol.">
        <title>High frequency of phylogenetically diverse reductive dehalogenase-homologous genes in deep subseafloor sedimentary metagenomes.</title>
        <authorList>
            <person name="Kawai M."/>
            <person name="Futagami T."/>
            <person name="Toyoda A."/>
            <person name="Takaki Y."/>
            <person name="Nishi S."/>
            <person name="Hori S."/>
            <person name="Arai W."/>
            <person name="Tsubouchi T."/>
            <person name="Morono Y."/>
            <person name="Uchiyama I."/>
            <person name="Ito T."/>
            <person name="Fujiyama A."/>
            <person name="Inagaki F."/>
            <person name="Takami H."/>
        </authorList>
    </citation>
    <scope>NUCLEOTIDE SEQUENCE</scope>
    <source>
        <strain evidence="1">Expedition CK06-06</strain>
    </source>
</reference>
<proteinExistence type="predicted"/>